<protein>
    <recommendedName>
        <fullName evidence="1">Glycosyltransferase 2-like domain-containing protein</fullName>
    </recommendedName>
</protein>
<dbReference type="PANTHER" id="PTHR43630:SF2">
    <property type="entry name" value="GLYCOSYLTRANSFERASE"/>
    <property type="match status" value="1"/>
</dbReference>
<dbReference type="InterPro" id="IPR029044">
    <property type="entry name" value="Nucleotide-diphossugar_trans"/>
</dbReference>
<gene>
    <name evidence="2" type="ORF">METZ01_LOCUS346607</name>
</gene>
<reference evidence="2" key="1">
    <citation type="submission" date="2018-05" db="EMBL/GenBank/DDBJ databases">
        <authorList>
            <person name="Lanie J.A."/>
            <person name="Ng W.-L."/>
            <person name="Kazmierczak K.M."/>
            <person name="Andrzejewski T.M."/>
            <person name="Davidsen T.M."/>
            <person name="Wayne K.J."/>
            <person name="Tettelin H."/>
            <person name="Glass J.I."/>
            <person name="Rusch D."/>
            <person name="Podicherti R."/>
            <person name="Tsui H.-C.T."/>
            <person name="Winkler M.E."/>
        </authorList>
    </citation>
    <scope>NUCLEOTIDE SEQUENCE</scope>
</reference>
<organism evidence="2">
    <name type="scientific">marine metagenome</name>
    <dbReference type="NCBI Taxonomy" id="408172"/>
    <lineage>
        <taxon>unclassified sequences</taxon>
        <taxon>metagenomes</taxon>
        <taxon>ecological metagenomes</taxon>
    </lineage>
</organism>
<evidence type="ECO:0000259" key="1">
    <source>
        <dbReference type="Pfam" id="PF00535"/>
    </source>
</evidence>
<dbReference type="SUPFAM" id="SSF53448">
    <property type="entry name" value="Nucleotide-diphospho-sugar transferases"/>
    <property type="match status" value="1"/>
</dbReference>
<name>A0A382R7N9_9ZZZZ</name>
<dbReference type="Gene3D" id="3.90.550.10">
    <property type="entry name" value="Spore Coat Polysaccharide Biosynthesis Protein SpsA, Chain A"/>
    <property type="match status" value="1"/>
</dbReference>
<dbReference type="Pfam" id="PF00535">
    <property type="entry name" value="Glycos_transf_2"/>
    <property type="match status" value="1"/>
</dbReference>
<dbReference type="PANTHER" id="PTHR43630">
    <property type="entry name" value="POLY-BETA-1,6-N-ACETYL-D-GLUCOSAMINE SYNTHASE"/>
    <property type="match status" value="1"/>
</dbReference>
<dbReference type="EMBL" id="UINC01119720">
    <property type="protein sequence ID" value="SVC93753.1"/>
    <property type="molecule type" value="Genomic_DNA"/>
</dbReference>
<evidence type="ECO:0000313" key="2">
    <source>
        <dbReference type="EMBL" id="SVC93753.1"/>
    </source>
</evidence>
<sequence>NNSTPKVVAMYRVKNEERWIKKSIESIYNICSEIVVFDDASTDKTLEICSGFDKVIEIHQQSNDSFDESRDRTILLQMAIKRKPTIILSLDGDEIFAPNSENIIQDELDIIYPDKQVFEFEILTLWDKPDQIRYDGIFGNFWHKRMFRLTDKPVNLEISNSPYPGNLHCGSIPSSLSGFDFPVKSSAKIFHCASLDNNVRQRKYNWYRTMDPDNNMTDNYKHMIGPDGKFSGKHGYYFKKIPNELTYDLS</sequence>
<dbReference type="InterPro" id="IPR001173">
    <property type="entry name" value="Glyco_trans_2-like"/>
</dbReference>
<feature type="domain" description="Glycosyltransferase 2-like" evidence="1">
    <location>
        <begin position="13"/>
        <end position="99"/>
    </location>
</feature>
<accession>A0A382R7N9</accession>
<feature type="non-terminal residue" evidence="2">
    <location>
        <position position="1"/>
    </location>
</feature>
<dbReference type="AlphaFoldDB" id="A0A382R7N9"/>
<proteinExistence type="predicted"/>